<dbReference type="Proteomes" id="UP001165092">
    <property type="component" value="Unassembled WGS sequence"/>
</dbReference>
<organism evidence="9 10">
    <name type="scientific">Nocardiopsis ansamitocini</name>
    <dbReference type="NCBI Taxonomy" id="1670832"/>
    <lineage>
        <taxon>Bacteria</taxon>
        <taxon>Bacillati</taxon>
        <taxon>Actinomycetota</taxon>
        <taxon>Actinomycetes</taxon>
        <taxon>Streptosporangiales</taxon>
        <taxon>Nocardiopsidaceae</taxon>
        <taxon>Nocardiopsis</taxon>
    </lineage>
</organism>
<comment type="caution">
    <text evidence="9">The sequence shown here is derived from an EMBL/GenBank/DDBJ whole genome shotgun (WGS) entry which is preliminary data.</text>
</comment>
<keyword evidence="4 7" id="KW-0812">Transmembrane</keyword>
<reference evidence="9" key="1">
    <citation type="submission" date="2023-02" db="EMBL/GenBank/DDBJ databases">
        <title>Nocardiopsis ansamitocini NBRC 112285.</title>
        <authorList>
            <person name="Ichikawa N."/>
            <person name="Sato H."/>
            <person name="Tonouchi N."/>
        </authorList>
    </citation>
    <scope>NUCLEOTIDE SEQUENCE</scope>
    <source>
        <strain evidence="9">NBRC 112285</strain>
    </source>
</reference>
<evidence type="ECO:0000256" key="1">
    <source>
        <dbReference type="ARBA" id="ARBA00004651"/>
    </source>
</evidence>
<evidence type="ECO:0000256" key="6">
    <source>
        <dbReference type="ARBA" id="ARBA00023136"/>
    </source>
</evidence>
<protein>
    <recommendedName>
        <fullName evidence="7">TVP38/TMEM64 family membrane protein</fullName>
    </recommendedName>
</protein>
<evidence type="ECO:0000256" key="4">
    <source>
        <dbReference type="ARBA" id="ARBA00022692"/>
    </source>
</evidence>
<evidence type="ECO:0000313" key="9">
    <source>
        <dbReference type="EMBL" id="GLU48626.1"/>
    </source>
</evidence>
<dbReference type="RefSeq" id="WP_285760091.1">
    <property type="nucleotide sequence ID" value="NZ_BSQG01000004.1"/>
</dbReference>
<dbReference type="EMBL" id="BSQG01000004">
    <property type="protein sequence ID" value="GLU48626.1"/>
    <property type="molecule type" value="Genomic_DNA"/>
</dbReference>
<dbReference type="Pfam" id="PF09335">
    <property type="entry name" value="VTT_dom"/>
    <property type="match status" value="1"/>
</dbReference>
<feature type="transmembrane region" description="Helical" evidence="7">
    <location>
        <begin position="174"/>
        <end position="191"/>
    </location>
</feature>
<feature type="domain" description="VTT" evidence="8">
    <location>
        <begin position="78"/>
        <end position="194"/>
    </location>
</feature>
<comment type="subcellular location">
    <subcellularLocation>
        <location evidence="1 7">Cell membrane</location>
        <topology evidence="1 7">Multi-pass membrane protein</topology>
    </subcellularLocation>
</comment>
<feature type="transmembrane region" description="Helical" evidence="7">
    <location>
        <begin position="26"/>
        <end position="45"/>
    </location>
</feature>
<evidence type="ECO:0000313" key="10">
    <source>
        <dbReference type="Proteomes" id="UP001165092"/>
    </source>
</evidence>
<evidence type="ECO:0000256" key="7">
    <source>
        <dbReference type="RuleBase" id="RU366058"/>
    </source>
</evidence>
<evidence type="ECO:0000256" key="2">
    <source>
        <dbReference type="ARBA" id="ARBA00008640"/>
    </source>
</evidence>
<proteinExistence type="inferred from homology"/>
<dbReference type="InterPro" id="IPR015414">
    <property type="entry name" value="TMEM64"/>
</dbReference>
<dbReference type="InterPro" id="IPR032816">
    <property type="entry name" value="VTT_dom"/>
</dbReference>
<gene>
    <name evidence="9" type="ORF">Nans01_29770</name>
</gene>
<keyword evidence="6 7" id="KW-0472">Membrane</keyword>
<dbReference type="AlphaFoldDB" id="A0A9W6P7M4"/>
<keyword evidence="5 7" id="KW-1133">Transmembrane helix</keyword>
<comment type="similarity">
    <text evidence="2 7">Belongs to the TVP38/TMEM64 family.</text>
</comment>
<name>A0A9W6P7M4_9ACTN</name>
<dbReference type="PANTHER" id="PTHR12677:SF59">
    <property type="entry name" value="GOLGI APPARATUS MEMBRANE PROTEIN TVP38-RELATED"/>
    <property type="match status" value="1"/>
</dbReference>
<accession>A0A9W6P7M4</accession>
<evidence type="ECO:0000256" key="3">
    <source>
        <dbReference type="ARBA" id="ARBA00022475"/>
    </source>
</evidence>
<keyword evidence="10" id="KW-1185">Reference proteome</keyword>
<sequence length="239" mass="24932">MTHEEPPAPSRAAPLVRLLRSPWPRVVLLVAILAGCGWLAATQGLDALATAREHVAGLGAWGPPLYVLLYALATVALFPVAFLDAAAGALFGIFLGAALVWAGATLGAVAAFLLGRGLSREAVERLSGGRVDRLNAFLARRGTLAVALVRLFPLFPFTLVNYGSALTAVTLRQYTLGTAIGIVPSVFVYVFLGRGAATPTSPIFLAAVGVLVLFVVGGAFAARRLSRRMEPADRTGDEG</sequence>
<feature type="transmembrane region" description="Helical" evidence="7">
    <location>
        <begin position="203"/>
        <end position="222"/>
    </location>
</feature>
<dbReference type="PANTHER" id="PTHR12677">
    <property type="entry name" value="GOLGI APPARATUS MEMBRANE PROTEIN TVP38-RELATED"/>
    <property type="match status" value="1"/>
</dbReference>
<feature type="transmembrane region" description="Helical" evidence="7">
    <location>
        <begin position="142"/>
        <end position="162"/>
    </location>
</feature>
<keyword evidence="3 7" id="KW-1003">Cell membrane</keyword>
<dbReference type="GO" id="GO:0005886">
    <property type="term" value="C:plasma membrane"/>
    <property type="evidence" value="ECO:0007669"/>
    <property type="project" value="UniProtKB-SubCell"/>
</dbReference>
<feature type="transmembrane region" description="Helical" evidence="7">
    <location>
        <begin position="90"/>
        <end position="114"/>
    </location>
</feature>
<evidence type="ECO:0000259" key="8">
    <source>
        <dbReference type="Pfam" id="PF09335"/>
    </source>
</evidence>
<evidence type="ECO:0000256" key="5">
    <source>
        <dbReference type="ARBA" id="ARBA00022989"/>
    </source>
</evidence>
<feature type="transmembrane region" description="Helical" evidence="7">
    <location>
        <begin position="65"/>
        <end position="83"/>
    </location>
</feature>